<evidence type="ECO:0000313" key="8">
    <source>
        <dbReference type="EMBL" id="KTE90443.1"/>
    </source>
</evidence>
<keyword evidence="3" id="KW-0274">FAD</keyword>
<dbReference type="PANTHER" id="PTHR43400">
    <property type="entry name" value="FUMARATE REDUCTASE"/>
    <property type="match status" value="1"/>
</dbReference>
<evidence type="ECO:0000256" key="5">
    <source>
        <dbReference type="SAM" id="Phobius"/>
    </source>
</evidence>
<gene>
    <name evidence="8" type="ORF">AT727_07570</name>
    <name evidence="7" type="ORF">DPCES_1151</name>
</gene>
<accession>A0A098AWS4</accession>
<organism evidence="7">
    <name type="scientific">Desulfitobacterium hafniense</name>
    <name type="common">Desulfitobacterium frappieri</name>
    <dbReference type="NCBI Taxonomy" id="49338"/>
    <lineage>
        <taxon>Bacteria</taxon>
        <taxon>Bacillati</taxon>
        <taxon>Bacillota</taxon>
        <taxon>Clostridia</taxon>
        <taxon>Eubacteriales</taxon>
        <taxon>Desulfitobacteriaceae</taxon>
        <taxon>Desulfitobacterium</taxon>
    </lineage>
</organism>
<dbReference type="InterPro" id="IPR006311">
    <property type="entry name" value="TAT_signal"/>
</dbReference>
<dbReference type="OrthoDB" id="9806724at2"/>
<dbReference type="SUPFAM" id="SSF56425">
    <property type="entry name" value="Succinate dehydrogenase/fumarate reductase flavoprotein, catalytic domain"/>
    <property type="match status" value="1"/>
</dbReference>
<keyword evidence="4" id="KW-0560">Oxidoreductase</keyword>
<protein>
    <submittedName>
        <fullName evidence="8">Fumarate reductase</fullName>
    </submittedName>
    <submittedName>
        <fullName evidence="7">Tat pathway signal sequence domain protein</fullName>
    </submittedName>
</protein>
<evidence type="ECO:0000256" key="4">
    <source>
        <dbReference type="ARBA" id="ARBA00023002"/>
    </source>
</evidence>
<dbReference type="InterPro" id="IPR050315">
    <property type="entry name" value="FAD-oxidoreductase_2"/>
</dbReference>
<sequence length="519" mass="55690">MEKLSVNVSRRNFLRGAAASAVGIAAMGVLGGCSANPTGKTNDNETGEVPLNISETISADVVVVGAGSSGVCATVQAAQLGAKVVLLEKNAFLGGNGAGTEGMFAIGSRMQQELGVGTEINFRDVIATEAEFFNYRVNALFWKDLVEASADNLNWLIDCGVPFSGVVDDYHGLGKIKAFHWFKEGKGKNYIDAMIAKAEELGVKIMTKTPANDLILDGGKVVGIYATKEDGSILQIDCKAVILASGGYANNEEMMKDRGYDLTYSINQGLPGHDGDGLRMASAAGGEDVSRQRGFLREPYSHGIDFFGTMTQALHRGGPFLWVNEEAQRYANEACGAFTPGNNSNAVHTQRKSFLIFDRGVLEGLAKKVENLVEDVEDAVAKCPSQNIYKADTVEELAQKAGLDPAVLKETVSRYNELCQKGLDEDFNKPADKMVGMTKAPYYIFRQDLAFWTSIGGISTNRKMEVINKMGEPIPGLYAVGTDGCELYRETYTMNVPASCNANNCHSGRIAAKNAAAAL</sequence>
<reference evidence="7" key="1">
    <citation type="submission" date="2014-07" db="EMBL/GenBank/DDBJ databases">
        <authorList>
            <person name="Hornung V.Bastian."/>
        </authorList>
    </citation>
    <scope>NUCLEOTIDE SEQUENCE</scope>
    <source>
        <strain evidence="7">PCE-S</strain>
    </source>
</reference>
<dbReference type="PATRIC" id="fig|49338.4.peg.1246"/>
<dbReference type="PANTHER" id="PTHR43400:SF10">
    <property type="entry name" value="3-OXOSTEROID 1-DEHYDROGENASE"/>
    <property type="match status" value="1"/>
</dbReference>
<dbReference type="Proteomes" id="UP000054623">
    <property type="component" value="Unassembled WGS sequence"/>
</dbReference>
<dbReference type="GO" id="GO:0008202">
    <property type="term" value="P:steroid metabolic process"/>
    <property type="evidence" value="ECO:0007669"/>
    <property type="project" value="UniProtKB-ARBA"/>
</dbReference>
<reference evidence="8 9" key="2">
    <citation type="submission" date="2015-12" db="EMBL/GenBank/DDBJ databases">
        <title>Draft Genome Sequence of Desulfitobacterium hafniense Strain DH, a Sulfate-reducing Bacterium Isolated from Paddy Soils.</title>
        <authorList>
            <person name="Bao P."/>
            <person name="Zhang X."/>
            <person name="Li G."/>
        </authorList>
    </citation>
    <scope>NUCLEOTIDE SEQUENCE [LARGE SCALE GENOMIC DNA]</scope>
    <source>
        <strain evidence="8 9">DH</strain>
    </source>
</reference>
<name>A0A098AWS4_DESHA</name>
<dbReference type="GO" id="GO:0033765">
    <property type="term" value="F:steroid dehydrogenase activity, acting on the CH-CH group of donors"/>
    <property type="evidence" value="ECO:0007669"/>
    <property type="project" value="UniProtKB-ARBA"/>
</dbReference>
<evidence type="ECO:0000313" key="7">
    <source>
        <dbReference type="EMBL" id="CDX01038.1"/>
    </source>
</evidence>
<evidence type="ECO:0000256" key="1">
    <source>
        <dbReference type="ARBA" id="ARBA00001974"/>
    </source>
</evidence>
<keyword evidence="5" id="KW-0472">Membrane</keyword>
<evidence type="ECO:0000259" key="6">
    <source>
        <dbReference type="Pfam" id="PF00890"/>
    </source>
</evidence>
<evidence type="ECO:0000256" key="2">
    <source>
        <dbReference type="ARBA" id="ARBA00022630"/>
    </source>
</evidence>
<dbReference type="Gene3D" id="3.50.50.60">
    <property type="entry name" value="FAD/NAD(P)-binding domain"/>
    <property type="match status" value="1"/>
</dbReference>
<keyword evidence="5" id="KW-0812">Transmembrane</keyword>
<dbReference type="InterPro" id="IPR003953">
    <property type="entry name" value="FAD-dep_OxRdtase_2_FAD-bd"/>
</dbReference>
<feature type="domain" description="FAD-dependent oxidoreductase 2 FAD-binding" evidence="6">
    <location>
        <begin position="60"/>
        <end position="492"/>
    </location>
</feature>
<dbReference type="EMBL" id="LK996017">
    <property type="protein sequence ID" value="CDX01038.1"/>
    <property type="molecule type" value="Genomic_DNA"/>
</dbReference>
<dbReference type="InterPro" id="IPR027477">
    <property type="entry name" value="Succ_DH/fumarate_Rdtase_cat_sf"/>
</dbReference>
<keyword evidence="2" id="KW-0285">Flavoprotein</keyword>
<evidence type="ECO:0000256" key="3">
    <source>
        <dbReference type="ARBA" id="ARBA00022827"/>
    </source>
</evidence>
<comment type="cofactor">
    <cofactor evidence="1">
        <name>FAD</name>
        <dbReference type="ChEBI" id="CHEBI:57692"/>
    </cofactor>
</comment>
<keyword evidence="5" id="KW-1133">Transmembrane helix</keyword>
<dbReference type="EMBL" id="LOCK01000039">
    <property type="protein sequence ID" value="KTE90443.1"/>
    <property type="molecule type" value="Genomic_DNA"/>
</dbReference>
<dbReference type="InterPro" id="IPR036188">
    <property type="entry name" value="FAD/NAD-bd_sf"/>
</dbReference>
<dbReference type="PROSITE" id="PS51318">
    <property type="entry name" value="TAT"/>
    <property type="match status" value="1"/>
</dbReference>
<dbReference type="AlphaFoldDB" id="A0A098AWS4"/>
<evidence type="ECO:0000313" key="9">
    <source>
        <dbReference type="Proteomes" id="UP000054623"/>
    </source>
</evidence>
<dbReference type="Pfam" id="PF00890">
    <property type="entry name" value="FAD_binding_2"/>
    <property type="match status" value="1"/>
</dbReference>
<feature type="transmembrane region" description="Helical" evidence="5">
    <location>
        <begin position="12"/>
        <end position="32"/>
    </location>
</feature>
<dbReference type="PROSITE" id="PS51257">
    <property type="entry name" value="PROKAR_LIPOPROTEIN"/>
    <property type="match status" value="1"/>
</dbReference>
<dbReference type="Gene3D" id="3.90.700.10">
    <property type="entry name" value="Succinate dehydrogenase/fumarate reductase flavoprotein, catalytic domain"/>
    <property type="match status" value="1"/>
</dbReference>
<dbReference type="PRINTS" id="PR00411">
    <property type="entry name" value="PNDRDTASEI"/>
</dbReference>
<dbReference type="SUPFAM" id="SSF51905">
    <property type="entry name" value="FAD/NAD(P)-binding domain"/>
    <property type="match status" value="1"/>
</dbReference>
<proteinExistence type="predicted"/>
<dbReference type="RefSeq" id="WP_011459518.1">
    <property type="nucleotide sequence ID" value="NZ_JAYFNZ010000003.1"/>
</dbReference>